<feature type="compositionally biased region" description="Acidic residues" evidence="1">
    <location>
        <begin position="89"/>
        <end position="100"/>
    </location>
</feature>
<dbReference type="AlphaFoldDB" id="A0A833T7Z5"/>
<sequence length="121" mass="13420">MTPITTRSSAARRSVHKDVTLDLERQGRATRRSHETAMRKNHSEDESEALRDRRLRAARHGKTQLGSTSPSAETETSPRTGELPSAFHEDEETKENDGDDGAVLSVEAVARALQQLTWLAV</sequence>
<organism evidence="2 3">
    <name type="scientific">Phytophthora infestans</name>
    <name type="common">Potato late blight agent</name>
    <name type="synonym">Botrytis infestans</name>
    <dbReference type="NCBI Taxonomy" id="4787"/>
    <lineage>
        <taxon>Eukaryota</taxon>
        <taxon>Sar</taxon>
        <taxon>Stramenopiles</taxon>
        <taxon>Oomycota</taxon>
        <taxon>Peronosporomycetes</taxon>
        <taxon>Peronosporales</taxon>
        <taxon>Peronosporaceae</taxon>
        <taxon>Phytophthora</taxon>
    </lineage>
</organism>
<evidence type="ECO:0000256" key="1">
    <source>
        <dbReference type="SAM" id="MobiDB-lite"/>
    </source>
</evidence>
<proteinExistence type="predicted"/>
<feature type="compositionally biased region" description="Basic residues" evidence="1">
    <location>
        <begin position="53"/>
        <end position="62"/>
    </location>
</feature>
<evidence type="ECO:0000313" key="2">
    <source>
        <dbReference type="EMBL" id="KAF4041430.1"/>
    </source>
</evidence>
<dbReference type="EMBL" id="WSZM01000124">
    <property type="protein sequence ID" value="KAF4041430.1"/>
    <property type="molecule type" value="Genomic_DNA"/>
</dbReference>
<feature type="compositionally biased region" description="Polar residues" evidence="1">
    <location>
        <begin position="1"/>
        <end position="11"/>
    </location>
</feature>
<keyword evidence="3" id="KW-1185">Reference proteome</keyword>
<evidence type="ECO:0000313" key="3">
    <source>
        <dbReference type="Proteomes" id="UP000602510"/>
    </source>
</evidence>
<comment type="caution">
    <text evidence="2">The sequence shown here is derived from an EMBL/GenBank/DDBJ whole genome shotgun (WGS) entry which is preliminary data.</text>
</comment>
<feature type="compositionally biased region" description="Basic and acidic residues" evidence="1">
    <location>
        <begin position="16"/>
        <end position="52"/>
    </location>
</feature>
<dbReference type="Proteomes" id="UP000602510">
    <property type="component" value="Unassembled WGS sequence"/>
</dbReference>
<reference evidence="2" key="1">
    <citation type="submission" date="2020-04" db="EMBL/GenBank/DDBJ databases">
        <title>Hybrid Assembly of Korean Phytophthora infestans isolates.</title>
        <authorList>
            <person name="Prokchorchik M."/>
            <person name="Lee Y."/>
            <person name="Seo J."/>
            <person name="Cho J.-H."/>
            <person name="Park Y.-E."/>
            <person name="Jang D.-C."/>
            <person name="Im J.-S."/>
            <person name="Choi J.-G."/>
            <person name="Park H.-J."/>
            <person name="Lee G.-B."/>
            <person name="Lee Y.-G."/>
            <person name="Hong S.-Y."/>
            <person name="Cho K."/>
            <person name="Sohn K.H."/>
        </authorList>
    </citation>
    <scope>NUCLEOTIDE SEQUENCE</scope>
    <source>
        <strain evidence="2">KR_1_A1</strain>
    </source>
</reference>
<gene>
    <name evidence="2" type="ORF">GN244_ATG06285</name>
</gene>
<accession>A0A833T7Z5</accession>
<protein>
    <submittedName>
        <fullName evidence="2">Uncharacterized protein</fullName>
    </submittedName>
</protein>
<name>A0A833T7Z5_PHYIN</name>
<feature type="region of interest" description="Disordered" evidence="1">
    <location>
        <begin position="1"/>
        <end position="102"/>
    </location>
</feature>
<feature type="compositionally biased region" description="Low complexity" evidence="1">
    <location>
        <begin position="67"/>
        <end position="80"/>
    </location>
</feature>